<dbReference type="Gene3D" id="2.40.50.140">
    <property type="entry name" value="Nucleic acid-binding proteins"/>
    <property type="match status" value="1"/>
</dbReference>
<dbReference type="CDD" id="cd04496">
    <property type="entry name" value="SSB_OBF"/>
    <property type="match status" value="1"/>
</dbReference>
<dbReference type="EMBL" id="FZNS01000010">
    <property type="protein sequence ID" value="SNR87520.1"/>
    <property type="molecule type" value="Genomic_DNA"/>
</dbReference>
<dbReference type="RefSeq" id="WP_089333705.1">
    <property type="nucleotide sequence ID" value="NZ_FZNS01000010.1"/>
</dbReference>
<keyword evidence="6" id="KW-1185">Reference proteome</keyword>
<evidence type="ECO:0000313" key="6">
    <source>
        <dbReference type="Proteomes" id="UP000198310"/>
    </source>
</evidence>
<dbReference type="NCBIfam" id="TIGR00621">
    <property type="entry name" value="ssb"/>
    <property type="match status" value="1"/>
</dbReference>
<dbReference type="InterPro" id="IPR011344">
    <property type="entry name" value="ssDNA-bd"/>
</dbReference>
<sequence>MHQLILTGFLGKDAQVRDAQGAKAIGFSVAVNETFKKAGEKVEQTTWYDCTIWRKEGQTGIAEYLKEGQQVMIQGRPKPGGYKNAQGEFVPTIEVRVTSIELLGRKAGTKAETEKAGAFTEDDDNDLPF</sequence>
<evidence type="ECO:0000256" key="4">
    <source>
        <dbReference type="SAM" id="MobiDB-lite"/>
    </source>
</evidence>
<name>A0A238ZW06_9BACT</name>
<evidence type="ECO:0000256" key="1">
    <source>
        <dbReference type="ARBA" id="ARBA00023125"/>
    </source>
</evidence>
<dbReference type="GO" id="GO:0006260">
    <property type="term" value="P:DNA replication"/>
    <property type="evidence" value="ECO:0007669"/>
    <property type="project" value="InterPro"/>
</dbReference>
<dbReference type="GO" id="GO:0003697">
    <property type="term" value="F:single-stranded DNA binding"/>
    <property type="evidence" value="ECO:0007669"/>
    <property type="project" value="InterPro"/>
</dbReference>
<gene>
    <name evidence="5" type="ORF">SAMN06269173_11024</name>
</gene>
<accession>A0A238ZW06</accession>
<evidence type="ECO:0000256" key="3">
    <source>
        <dbReference type="RuleBase" id="RU000524"/>
    </source>
</evidence>
<dbReference type="PROSITE" id="PS50935">
    <property type="entry name" value="SSB"/>
    <property type="match status" value="1"/>
</dbReference>
<dbReference type="PIRSF" id="PIRSF002070">
    <property type="entry name" value="SSB"/>
    <property type="match status" value="1"/>
</dbReference>
<dbReference type="AlphaFoldDB" id="A0A238ZW06"/>
<dbReference type="Pfam" id="PF00436">
    <property type="entry name" value="SSB"/>
    <property type="match status" value="1"/>
</dbReference>
<reference evidence="6" key="1">
    <citation type="submission" date="2017-06" db="EMBL/GenBank/DDBJ databases">
        <authorList>
            <person name="Varghese N."/>
            <person name="Submissions S."/>
        </authorList>
    </citation>
    <scope>NUCLEOTIDE SEQUENCE [LARGE SCALE GENOMIC DNA]</scope>
    <source>
        <strain evidence="6">DSM 28041</strain>
    </source>
</reference>
<feature type="compositionally biased region" description="Acidic residues" evidence="4">
    <location>
        <begin position="120"/>
        <end position="129"/>
    </location>
</feature>
<dbReference type="InterPro" id="IPR012340">
    <property type="entry name" value="NA-bd_OB-fold"/>
</dbReference>
<evidence type="ECO:0000313" key="5">
    <source>
        <dbReference type="EMBL" id="SNR87520.1"/>
    </source>
</evidence>
<protein>
    <recommendedName>
        <fullName evidence="2 3">Single-stranded DNA-binding protein</fullName>
    </recommendedName>
</protein>
<keyword evidence="1 2" id="KW-0238">DNA-binding</keyword>
<dbReference type="SUPFAM" id="SSF50249">
    <property type="entry name" value="Nucleic acid-binding proteins"/>
    <property type="match status" value="1"/>
</dbReference>
<proteinExistence type="predicted"/>
<dbReference type="InterPro" id="IPR000424">
    <property type="entry name" value="Primosome_PriB/ssb"/>
</dbReference>
<dbReference type="Proteomes" id="UP000198310">
    <property type="component" value="Unassembled WGS sequence"/>
</dbReference>
<organism evidence="5 6">
    <name type="scientific">Hymenobacter mucosus</name>
    <dbReference type="NCBI Taxonomy" id="1411120"/>
    <lineage>
        <taxon>Bacteria</taxon>
        <taxon>Pseudomonadati</taxon>
        <taxon>Bacteroidota</taxon>
        <taxon>Cytophagia</taxon>
        <taxon>Cytophagales</taxon>
        <taxon>Hymenobacteraceae</taxon>
        <taxon>Hymenobacter</taxon>
    </lineage>
</organism>
<evidence type="ECO:0000256" key="2">
    <source>
        <dbReference type="PIRNR" id="PIRNR002070"/>
    </source>
</evidence>
<feature type="region of interest" description="Disordered" evidence="4">
    <location>
        <begin position="108"/>
        <end position="129"/>
    </location>
</feature>